<evidence type="ECO:0000256" key="4">
    <source>
        <dbReference type="ARBA" id="ARBA00022989"/>
    </source>
</evidence>
<comment type="catalytic activity">
    <reaction evidence="6">
        <text>hexadecanoyl-CoA + H2O = S-hexadecanoyl-4'-phosphopantetheine + adenosine 3',5'-bisphosphate + 2 H(+)</text>
        <dbReference type="Rhea" id="RHEA:50032"/>
        <dbReference type="ChEBI" id="CHEBI:15377"/>
        <dbReference type="ChEBI" id="CHEBI:15378"/>
        <dbReference type="ChEBI" id="CHEBI:57379"/>
        <dbReference type="ChEBI" id="CHEBI:58343"/>
        <dbReference type="ChEBI" id="CHEBI:132018"/>
    </reaction>
</comment>
<comment type="similarity">
    <text evidence="6">Belongs to the FIT family. Fungal FIT2B/SCS3 subfamily.</text>
</comment>
<evidence type="ECO:0000259" key="10">
    <source>
        <dbReference type="Pfam" id="PF19327"/>
    </source>
</evidence>
<dbReference type="EC" id="3.6.1.-" evidence="6"/>
<dbReference type="Pfam" id="PF09830">
    <property type="entry name" value="ATP_transf"/>
    <property type="match status" value="1"/>
</dbReference>
<keyword evidence="5 6" id="KW-0472">Membrane</keyword>
<dbReference type="EMBL" id="MU858261">
    <property type="protein sequence ID" value="KAK4208039.1"/>
    <property type="molecule type" value="Genomic_DNA"/>
</dbReference>
<evidence type="ECO:0000256" key="5">
    <source>
        <dbReference type="ARBA" id="ARBA00023136"/>
    </source>
</evidence>
<feature type="compositionally biased region" description="Basic residues" evidence="7">
    <location>
        <begin position="1"/>
        <end position="11"/>
    </location>
</feature>
<dbReference type="SUPFAM" id="SSF54197">
    <property type="entry name" value="HIT-like"/>
    <property type="match status" value="1"/>
</dbReference>
<evidence type="ECO:0000256" key="3">
    <source>
        <dbReference type="ARBA" id="ARBA00022824"/>
    </source>
</evidence>
<feature type="domain" description="ATP adenylyltransferase C-terminal" evidence="9">
    <location>
        <begin position="557"/>
        <end position="680"/>
    </location>
</feature>
<keyword evidence="6" id="KW-0444">Lipid biosynthesis</keyword>
<dbReference type="InterPro" id="IPR046400">
    <property type="entry name" value="SCS3"/>
</dbReference>
<sequence length="688" mass="76452">METPPSHRRKTPSQLVANSSPSPRADLPRPSYINNTTVPTERNTPYLPTPTEIALLSLYPILLLFGALFSLVSPETRSAPYDALRHAHLQDPDLAPSYFARKNNLFNVLFVKRGWLWISASFFIFLFTHPATRDATRRGRAMVRWGVVTCWWIFVTQWFFGPAIIDRGFRWSGGKCEVTEIKIGLGEGGKTEMVTAAACKAAGGRWSGGHDISGHVFLLVLGSYFLVQEVGWVAARWSRYLREERSVVMADGAVKGAGVEDVIGKRLGEEKENDGLVLGVLDALGKGGTVAFAVAGLSVWMLLMTAIYFHTWFEKFTGLLVAMAGLYTIYIVPRWIPVVRQVPPNLPELVRTAFHNARTNGDLNYYPTQVALLHVNSVPVRLFVYLPLFIHPYMSTNPAPPSRQRPTFDPFDKPQPGLFIADLSPSHFLVLNKFAIVEEHFILATKEFKWQTDLLEEADLAAALGCIRAYHEFALSQKDGKDEQKHDAREEQQESGYGELFVFFNCGEHSGASQPHRHLQLLPVERMRDGLENTDTTGKRWNVLAESLLDGADVARRLPFKTFAERIHGDVSPKELYALYLKLYQRACDAVLGQKEAEEQAAGEAQISYNLAMTRDVLVVMPRLAEGAEIKTEEDAVVGKLALNGTVLAGTALVKSQGEWDTLRANPDMVGELLGGIGVPSSSLQSKV</sequence>
<dbReference type="GO" id="GO:0005789">
    <property type="term" value="C:endoplasmic reticulum membrane"/>
    <property type="evidence" value="ECO:0007669"/>
    <property type="project" value="UniProtKB-SubCell"/>
</dbReference>
<evidence type="ECO:0000313" key="12">
    <source>
        <dbReference type="Proteomes" id="UP001301769"/>
    </source>
</evidence>
<feature type="domain" description="Ap4A phosphorylase 1/2 N-terminal" evidence="10">
    <location>
        <begin position="343"/>
        <end position="473"/>
    </location>
</feature>
<dbReference type="GO" id="GO:0009117">
    <property type="term" value="P:nucleotide metabolic process"/>
    <property type="evidence" value="ECO:0007669"/>
    <property type="project" value="InterPro"/>
</dbReference>
<proteinExistence type="inferred from homology"/>
<dbReference type="PANTHER" id="PTHR38420">
    <property type="entry name" value="AP-4-A PHOSPHORYLASE II"/>
    <property type="match status" value="1"/>
</dbReference>
<keyword evidence="6" id="KW-1208">Phospholipid metabolism</keyword>
<keyword evidence="12" id="KW-1185">Reference proteome</keyword>
<evidence type="ECO:0000256" key="8">
    <source>
        <dbReference type="SAM" id="Phobius"/>
    </source>
</evidence>
<keyword evidence="6" id="KW-0594">Phospholipid biosynthesis</keyword>
<dbReference type="GO" id="GO:0008654">
    <property type="term" value="P:phospholipid biosynthetic process"/>
    <property type="evidence" value="ECO:0007669"/>
    <property type="project" value="UniProtKB-KW"/>
</dbReference>
<feature type="domain" description="Ap4A phosphorylase 1/2 N-terminal" evidence="10">
    <location>
        <begin position="501"/>
        <end position="527"/>
    </location>
</feature>
<feature type="compositionally biased region" description="Polar residues" evidence="7">
    <location>
        <begin position="32"/>
        <end position="43"/>
    </location>
</feature>
<feature type="transmembrane region" description="Helical" evidence="8">
    <location>
        <begin position="114"/>
        <end position="131"/>
    </location>
</feature>
<dbReference type="Pfam" id="PF19327">
    <property type="entry name" value="Ap4A_phos_N"/>
    <property type="match status" value="2"/>
</dbReference>
<evidence type="ECO:0000256" key="6">
    <source>
        <dbReference type="HAMAP-Rule" id="MF_03231"/>
    </source>
</evidence>
<reference evidence="11" key="1">
    <citation type="journal article" date="2023" name="Mol. Phylogenet. Evol.">
        <title>Genome-scale phylogeny and comparative genomics of the fungal order Sordariales.</title>
        <authorList>
            <person name="Hensen N."/>
            <person name="Bonometti L."/>
            <person name="Westerberg I."/>
            <person name="Brannstrom I.O."/>
            <person name="Guillou S."/>
            <person name="Cros-Aarteil S."/>
            <person name="Calhoun S."/>
            <person name="Haridas S."/>
            <person name="Kuo A."/>
            <person name="Mondo S."/>
            <person name="Pangilinan J."/>
            <person name="Riley R."/>
            <person name="LaButti K."/>
            <person name="Andreopoulos B."/>
            <person name="Lipzen A."/>
            <person name="Chen C."/>
            <person name="Yan M."/>
            <person name="Daum C."/>
            <person name="Ng V."/>
            <person name="Clum A."/>
            <person name="Steindorff A."/>
            <person name="Ohm R.A."/>
            <person name="Martin F."/>
            <person name="Silar P."/>
            <person name="Natvig D.O."/>
            <person name="Lalanne C."/>
            <person name="Gautier V."/>
            <person name="Ament-Velasquez S.L."/>
            <person name="Kruys A."/>
            <person name="Hutchinson M.I."/>
            <person name="Powell A.J."/>
            <person name="Barry K."/>
            <person name="Miller A.N."/>
            <person name="Grigoriev I.V."/>
            <person name="Debuchy R."/>
            <person name="Gladieux P."/>
            <person name="Hiltunen Thoren M."/>
            <person name="Johannesson H."/>
        </authorList>
    </citation>
    <scope>NUCLEOTIDE SEQUENCE</scope>
    <source>
        <strain evidence="11">PSN293</strain>
    </source>
</reference>
<name>A0AAN6XW71_9PEZI</name>
<dbReference type="Gene3D" id="3.30.428.70">
    <property type="match status" value="1"/>
</dbReference>
<organism evidence="11 12">
    <name type="scientific">Rhypophila decipiens</name>
    <dbReference type="NCBI Taxonomy" id="261697"/>
    <lineage>
        <taxon>Eukaryota</taxon>
        <taxon>Fungi</taxon>
        <taxon>Dikarya</taxon>
        <taxon>Ascomycota</taxon>
        <taxon>Pezizomycotina</taxon>
        <taxon>Sordariomycetes</taxon>
        <taxon>Sordariomycetidae</taxon>
        <taxon>Sordariales</taxon>
        <taxon>Naviculisporaceae</taxon>
        <taxon>Rhypophila</taxon>
    </lineage>
</organism>
<dbReference type="HAMAP" id="MF_03231">
    <property type="entry name" value="SCS3"/>
    <property type="match status" value="1"/>
</dbReference>
<dbReference type="Pfam" id="PF10261">
    <property type="entry name" value="FIT"/>
    <property type="match status" value="1"/>
</dbReference>
<feature type="transmembrane region" description="Helical" evidence="8">
    <location>
        <begin position="143"/>
        <end position="165"/>
    </location>
</feature>
<feature type="transmembrane region" description="Helical" evidence="8">
    <location>
        <begin position="290"/>
        <end position="310"/>
    </location>
</feature>
<protein>
    <recommendedName>
        <fullName evidence="6">Acyl-coenzyme A diphosphatase SCS3</fullName>
        <ecNumber evidence="6">3.6.1.-</ecNumber>
    </recommendedName>
    <alternativeName>
        <fullName evidence="6">FIT family protein SCS3</fullName>
    </alternativeName>
</protein>
<evidence type="ECO:0000256" key="7">
    <source>
        <dbReference type="SAM" id="MobiDB-lite"/>
    </source>
</evidence>
<keyword evidence="6" id="KW-0378">Hydrolase</keyword>
<feature type="compositionally biased region" description="Polar residues" evidence="7">
    <location>
        <begin position="12"/>
        <end position="22"/>
    </location>
</feature>
<keyword evidence="6" id="KW-0443">Lipid metabolism</keyword>
<dbReference type="PANTHER" id="PTHR38420:SF3">
    <property type="entry name" value="5',5'''-P-1,P-4-TETRAPHOSPHATE PHOSPHORYLASE 2"/>
    <property type="match status" value="1"/>
</dbReference>
<dbReference type="GO" id="GO:0010945">
    <property type="term" value="F:coenzyme A diphosphatase activity"/>
    <property type="evidence" value="ECO:0007669"/>
    <property type="project" value="InterPro"/>
</dbReference>
<dbReference type="GO" id="GO:0003877">
    <property type="term" value="F:ATP:ADP adenylyltransferase activity"/>
    <property type="evidence" value="ECO:0007669"/>
    <property type="project" value="InterPro"/>
</dbReference>
<evidence type="ECO:0000256" key="2">
    <source>
        <dbReference type="ARBA" id="ARBA00022692"/>
    </source>
</evidence>
<feature type="transmembrane region" description="Helical" evidence="8">
    <location>
        <begin position="53"/>
        <end position="72"/>
    </location>
</feature>
<dbReference type="InterPro" id="IPR019388">
    <property type="entry name" value="FIT"/>
</dbReference>
<reference evidence="11" key="2">
    <citation type="submission" date="2023-05" db="EMBL/GenBank/DDBJ databases">
        <authorList>
            <consortium name="Lawrence Berkeley National Laboratory"/>
            <person name="Steindorff A."/>
            <person name="Hensen N."/>
            <person name="Bonometti L."/>
            <person name="Westerberg I."/>
            <person name="Brannstrom I.O."/>
            <person name="Guillou S."/>
            <person name="Cros-Aarteil S."/>
            <person name="Calhoun S."/>
            <person name="Haridas S."/>
            <person name="Kuo A."/>
            <person name="Mondo S."/>
            <person name="Pangilinan J."/>
            <person name="Riley R."/>
            <person name="Labutti K."/>
            <person name="Andreopoulos B."/>
            <person name="Lipzen A."/>
            <person name="Chen C."/>
            <person name="Yanf M."/>
            <person name="Daum C."/>
            <person name="Ng V."/>
            <person name="Clum A."/>
            <person name="Ohm R."/>
            <person name="Martin F."/>
            <person name="Silar P."/>
            <person name="Natvig D."/>
            <person name="Lalanne C."/>
            <person name="Gautier V."/>
            <person name="Ament-Velasquez S.L."/>
            <person name="Kruys A."/>
            <person name="Hutchinson M.I."/>
            <person name="Powell A.J."/>
            <person name="Barry K."/>
            <person name="Miller A.N."/>
            <person name="Grigoriev I.V."/>
            <person name="Debuchy R."/>
            <person name="Gladieux P."/>
            <person name="Thoren M.H."/>
            <person name="Johannesson H."/>
        </authorList>
    </citation>
    <scope>NUCLEOTIDE SEQUENCE</scope>
    <source>
        <strain evidence="11">PSN293</strain>
    </source>
</reference>
<evidence type="ECO:0000256" key="1">
    <source>
        <dbReference type="ARBA" id="ARBA00004477"/>
    </source>
</evidence>
<feature type="active site" evidence="6">
    <location>
        <position position="310"/>
    </location>
</feature>
<dbReference type="InterPro" id="IPR045759">
    <property type="entry name" value="Ap4A_phos1/2_N"/>
</dbReference>
<keyword evidence="4 6" id="KW-1133">Transmembrane helix</keyword>
<comment type="subcellular location">
    <subcellularLocation>
        <location evidence="1 6">Endoplasmic reticulum membrane</location>
        <topology evidence="1 6">Multi-pass membrane protein</topology>
    </subcellularLocation>
</comment>
<keyword evidence="2 6" id="KW-0812">Transmembrane</keyword>
<comment type="function">
    <text evidence="6">Fatty acyl-coenzyme A (CoA) diphosphatase that hydrolyzes fatty acyl-CoA to yield acyl-4'-phosphopantetheine and adenosine 3',5'-bisphosphate. Preferentially hydrolyzes unsaturated long-chain acyl-CoA substrates in the endoplasmic reticulum (ER) lumen. This catalytic activity is required for maintaining ER structure and for lipid droplets (LDs) biogenesis, which are lipid storage organelles involved in maintaining lipid and energy homeostasis. May directly bind to diacylglycerol (DAGs) and triacylglycerol, which is also important for LD biogenesis. May support directional budding of nacent LDs from the ER into the cytosol by reducing DAG levels at sites of LD formation. May play a role in the regulation of cell morphology and cytoskeletal organization. Involved in phospholipid biosynthesis.</text>
</comment>
<dbReference type="InterPro" id="IPR043171">
    <property type="entry name" value="Ap4A_phos1/2-like"/>
</dbReference>
<gene>
    <name evidence="6" type="primary">SCS3</name>
    <name evidence="6" type="synonym">FIT2B</name>
    <name evidence="11" type="ORF">QBC37DRAFT_476218</name>
</gene>
<evidence type="ECO:0000313" key="11">
    <source>
        <dbReference type="EMBL" id="KAK4208039.1"/>
    </source>
</evidence>
<keyword evidence="3 6" id="KW-0256">Endoplasmic reticulum</keyword>
<comment type="catalytic activity">
    <reaction evidence="6">
        <text>an acyl-CoA + H2O = an acyl-4'-phosphopantetheine + adenosine 3',5'-bisphosphate + 2 H(+)</text>
        <dbReference type="Rhea" id="RHEA:50044"/>
        <dbReference type="ChEBI" id="CHEBI:15377"/>
        <dbReference type="ChEBI" id="CHEBI:15378"/>
        <dbReference type="ChEBI" id="CHEBI:58342"/>
        <dbReference type="ChEBI" id="CHEBI:58343"/>
        <dbReference type="ChEBI" id="CHEBI:132023"/>
    </reaction>
</comment>
<evidence type="ECO:0000259" key="9">
    <source>
        <dbReference type="Pfam" id="PF09830"/>
    </source>
</evidence>
<dbReference type="GO" id="GO:0005524">
    <property type="term" value="F:ATP binding"/>
    <property type="evidence" value="ECO:0007669"/>
    <property type="project" value="InterPro"/>
</dbReference>
<dbReference type="Proteomes" id="UP001301769">
    <property type="component" value="Unassembled WGS sequence"/>
</dbReference>
<comment type="catalytic activity">
    <reaction evidence="6">
        <text>(5Z,8Z,11Z,14Z)-eicosatetraenoyl-CoA + H2O = S-(5Z,8Z,11Z,14Z-eicosatetraenoyl)-4'-phosphopantetheine + adenosine 3',5'-bisphosphate + 2 H(+)</text>
        <dbReference type="Rhea" id="RHEA:65568"/>
        <dbReference type="ChEBI" id="CHEBI:15377"/>
        <dbReference type="ChEBI" id="CHEBI:15378"/>
        <dbReference type="ChEBI" id="CHEBI:57368"/>
        <dbReference type="ChEBI" id="CHEBI:58343"/>
        <dbReference type="ChEBI" id="CHEBI:156554"/>
    </reaction>
</comment>
<feature type="transmembrane region" description="Helical" evidence="8">
    <location>
        <begin position="316"/>
        <end position="336"/>
    </location>
</feature>
<dbReference type="GO" id="GO:0140042">
    <property type="term" value="P:lipid droplet formation"/>
    <property type="evidence" value="ECO:0007669"/>
    <property type="project" value="UniProtKB-UniRule"/>
</dbReference>
<feature type="region of interest" description="Disordered" evidence="7">
    <location>
        <begin position="1"/>
        <end position="44"/>
    </location>
</feature>
<dbReference type="InterPro" id="IPR019200">
    <property type="entry name" value="ATP_adenylylTrfase_C"/>
</dbReference>
<comment type="caution">
    <text evidence="11">The sequence shown here is derived from an EMBL/GenBank/DDBJ whole genome shotgun (WGS) entry which is preliminary data.</text>
</comment>
<dbReference type="AlphaFoldDB" id="A0AAN6XW71"/>
<dbReference type="InterPro" id="IPR009163">
    <property type="entry name" value="Ap4A_phos1/2"/>
</dbReference>
<dbReference type="InterPro" id="IPR036265">
    <property type="entry name" value="HIT-like_sf"/>
</dbReference>
<comment type="catalytic activity">
    <reaction evidence="6">
        <text>(9Z)-octadecenoyl-CoA + H2O = S-(9Z-octadecenoyl)-4'-phosphopantetheine + adenosine 3',5'-bisphosphate + 2 H(+)</text>
        <dbReference type="Rhea" id="RHEA:65564"/>
        <dbReference type="ChEBI" id="CHEBI:15377"/>
        <dbReference type="ChEBI" id="CHEBI:15378"/>
        <dbReference type="ChEBI" id="CHEBI:57387"/>
        <dbReference type="ChEBI" id="CHEBI:58343"/>
        <dbReference type="ChEBI" id="CHEBI:156553"/>
    </reaction>
</comment>
<feature type="active site" evidence="6">
    <location>
        <position position="215"/>
    </location>
</feature>
<accession>A0AAN6XW71</accession>